<dbReference type="Proteomes" id="UP000039437">
    <property type="component" value="Unassembled WGS sequence"/>
</dbReference>
<evidence type="ECO:0000256" key="13">
    <source>
        <dbReference type="ARBA" id="ARBA00023027"/>
    </source>
</evidence>
<evidence type="ECO:0000256" key="10">
    <source>
        <dbReference type="ARBA" id="ARBA00022723"/>
    </source>
</evidence>
<feature type="binding site" evidence="17">
    <location>
        <position position="145"/>
    </location>
    <ligand>
        <name>NAD(+)</name>
        <dbReference type="ChEBI" id="CHEBI:57540"/>
    </ligand>
</feature>
<comment type="caution">
    <text evidence="17">Lacks conserved residue(s) required for the propagation of feature annotation.</text>
</comment>
<dbReference type="Pfam" id="PF24621">
    <property type="entry name" value="DHQS_C"/>
    <property type="match status" value="1"/>
</dbReference>
<feature type="binding site" evidence="17">
    <location>
        <position position="256"/>
    </location>
    <ligand>
        <name>Zn(2+)</name>
        <dbReference type="ChEBI" id="CHEBI:29105"/>
    </ligand>
</feature>
<evidence type="ECO:0000256" key="3">
    <source>
        <dbReference type="ARBA" id="ARBA00004496"/>
    </source>
</evidence>
<evidence type="ECO:0000256" key="9">
    <source>
        <dbReference type="ARBA" id="ARBA00022605"/>
    </source>
</evidence>
<dbReference type="GO" id="GO:0005737">
    <property type="term" value="C:cytoplasm"/>
    <property type="evidence" value="ECO:0007669"/>
    <property type="project" value="UniProtKB-SubCell"/>
</dbReference>
<evidence type="ECO:0000256" key="8">
    <source>
        <dbReference type="ARBA" id="ARBA00022490"/>
    </source>
</evidence>
<comment type="pathway">
    <text evidence="4 17">Metabolic intermediate biosynthesis; chorismate biosynthesis; chorismate from D-erythrose 4-phosphate and phosphoenolpyruvate: step 2/7.</text>
</comment>
<evidence type="ECO:0000256" key="14">
    <source>
        <dbReference type="ARBA" id="ARBA00023141"/>
    </source>
</evidence>
<dbReference type="EC" id="4.2.3.4" evidence="6 17"/>
<feature type="domain" description="3-dehydroquinate synthase C-terminal" evidence="19">
    <location>
        <begin position="175"/>
        <end position="316"/>
    </location>
</feature>
<keyword evidence="11 17" id="KW-0547">Nucleotide-binding</keyword>
<feature type="binding site" evidence="17">
    <location>
        <begin position="124"/>
        <end position="125"/>
    </location>
    <ligand>
        <name>NAD(+)</name>
        <dbReference type="ChEBI" id="CHEBI:57540"/>
    </ligand>
</feature>
<comment type="function">
    <text evidence="17">Catalyzes the conversion of 3-deoxy-D-arabino-heptulosonate 7-phosphate (DAHP) to dehydroquinate (DHQ).</text>
</comment>
<evidence type="ECO:0000256" key="5">
    <source>
        <dbReference type="ARBA" id="ARBA00005412"/>
    </source>
</evidence>
<reference evidence="20 21" key="1">
    <citation type="submission" date="2015-04" db="EMBL/GenBank/DDBJ databases">
        <authorList>
            <person name="Syromyatnikov M.Y."/>
            <person name="Popov V.N."/>
        </authorList>
    </citation>
    <scope>NUCLEOTIDE SEQUENCE [LARGE SCALE GENOMIC DNA]</scope>
    <source>
        <strain evidence="20 21">AH1</strain>
    </source>
</reference>
<dbReference type="SUPFAM" id="SSF56796">
    <property type="entry name" value="Dehydroquinate synthase-like"/>
    <property type="match status" value="1"/>
</dbReference>
<keyword evidence="9 17" id="KW-0028">Amino-acid biosynthesis</keyword>
<evidence type="ECO:0000313" key="20">
    <source>
        <dbReference type="EMBL" id="CRI11178.1"/>
    </source>
</evidence>
<dbReference type="Gene3D" id="3.40.50.1970">
    <property type="match status" value="1"/>
</dbReference>
<organism evidence="20 21">
    <name type="scientific">Staphylococcus aureus</name>
    <dbReference type="NCBI Taxonomy" id="1280"/>
    <lineage>
        <taxon>Bacteria</taxon>
        <taxon>Bacillati</taxon>
        <taxon>Bacillota</taxon>
        <taxon>Bacilli</taxon>
        <taxon>Bacillales</taxon>
        <taxon>Staphylococcaceae</taxon>
        <taxon>Staphylococcus</taxon>
    </lineage>
</organism>
<feature type="binding site" evidence="17">
    <location>
        <position position="242"/>
    </location>
    <ligand>
        <name>Zn(2+)</name>
        <dbReference type="ChEBI" id="CHEBI:29105"/>
    </ligand>
</feature>
<dbReference type="GO" id="GO:0046872">
    <property type="term" value="F:metal ion binding"/>
    <property type="evidence" value="ECO:0007669"/>
    <property type="project" value="UniProtKB-KW"/>
</dbReference>
<evidence type="ECO:0000256" key="12">
    <source>
        <dbReference type="ARBA" id="ARBA00022833"/>
    </source>
</evidence>
<dbReference type="UniPathway" id="UPA00053">
    <property type="reaction ID" value="UER00085"/>
</dbReference>
<keyword evidence="16 17" id="KW-0170">Cobalt</keyword>
<proteinExistence type="inferred from homology"/>
<dbReference type="GO" id="GO:0000166">
    <property type="term" value="F:nucleotide binding"/>
    <property type="evidence" value="ECO:0007669"/>
    <property type="project" value="UniProtKB-KW"/>
</dbReference>
<comment type="cofactor">
    <cofactor evidence="17">
        <name>Co(2+)</name>
        <dbReference type="ChEBI" id="CHEBI:48828"/>
    </cofactor>
    <cofactor evidence="17">
        <name>Zn(2+)</name>
        <dbReference type="ChEBI" id="CHEBI:29105"/>
    </cofactor>
    <text evidence="17">Binds 1 divalent metal cation per subunit. Can use either Co(2+) or Zn(2+).</text>
</comment>
<dbReference type="NCBIfam" id="TIGR01357">
    <property type="entry name" value="aroB"/>
    <property type="match status" value="1"/>
</dbReference>
<evidence type="ECO:0000256" key="6">
    <source>
        <dbReference type="ARBA" id="ARBA00013031"/>
    </source>
</evidence>
<dbReference type="InterPro" id="IPR016037">
    <property type="entry name" value="DHQ_synth_AroB"/>
</dbReference>
<evidence type="ECO:0000259" key="19">
    <source>
        <dbReference type="Pfam" id="PF24621"/>
    </source>
</evidence>
<dbReference type="CDD" id="cd08169">
    <property type="entry name" value="DHQ-like"/>
    <property type="match status" value="1"/>
</dbReference>
<feature type="binding site" evidence="17">
    <location>
        <begin position="100"/>
        <end position="104"/>
    </location>
    <ligand>
        <name>NAD(+)</name>
        <dbReference type="ChEBI" id="CHEBI:57540"/>
    </ligand>
</feature>
<dbReference type="PANTHER" id="PTHR43622:SF7">
    <property type="entry name" value="3-DEHYDROQUINATE SYNTHASE, CHLOROPLASTIC"/>
    <property type="match status" value="1"/>
</dbReference>
<protein>
    <recommendedName>
        <fullName evidence="7 17">3-dehydroquinate synthase</fullName>
        <shortName evidence="17">DHQS</shortName>
        <ecNumber evidence="6 17">4.2.3.4</ecNumber>
    </recommendedName>
</protein>
<feature type="binding site" evidence="17">
    <location>
        <begin position="163"/>
        <end position="166"/>
    </location>
    <ligand>
        <name>NAD(+)</name>
        <dbReference type="ChEBI" id="CHEBI:57540"/>
    </ligand>
</feature>
<dbReference type="PIRSF" id="PIRSF001455">
    <property type="entry name" value="DHQ_synth"/>
    <property type="match status" value="1"/>
</dbReference>
<keyword evidence="8 17" id="KW-0963">Cytoplasm</keyword>
<feature type="binding site" evidence="17">
    <location>
        <position position="178"/>
    </location>
    <ligand>
        <name>Zn(2+)</name>
        <dbReference type="ChEBI" id="CHEBI:29105"/>
    </ligand>
</feature>
<gene>
    <name evidence="17 20" type="primary">aroB</name>
    <name evidence="20" type="ORF">BN1321_260105</name>
</gene>
<keyword evidence="14 17" id="KW-0057">Aromatic amino acid biosynthesis</keyword>
<comment type="similarity">
    <text evidence="5 17">Belongs to the sugar phosphate cyclases superfamily. Dehydroquinate synthase family.</text>
</comment>
<evidence type="ECO:0000313" key="21">
    <source>
        <dbReference type="Proteomes" id="UP000039437"/>
    </source>
</evidence>
<dbReference type="Pfam" id="PF01761">
    <property type="entry name" value="DHQ_synthase"/>
    <property type="match status" value="1"/>
</dbReference>
<dbReference type="FunFam" id="3.40.50.1970:FF:000019">
    <property type="entry name" value="3-dehydroquinate synthase"/>
    <property type="match status" value="1"/>
</dbReference>
<comment type="cofactor">
    <cofactor evidence="2 17">
        <name>NAD(+)</name>
        <dbReference type="ChEBI" id="CHEBI:57540"/>
    </cofactor>
</comment>
<dbReference type="GO" id="GO:0009423">
    <property type="term" value="P:chorismate biosynthetic process"/>
    <property type="evidence" value="ECO:0007669"/>
    <property type="project" value="UniProtKB-UniRule"/>
</dbReference>
<dbReference type="Gene3D" id="1.20.1090.10">
    <property type="entry name" value="Dehydroquinate synthase-like - alpha domain"/>
    <property type="match status" value="1"/>
</dbReference>
<dbReference type="InterPro" id="IPR030960">
    <property type="entry name" value="DHQS/DOIS_N"/>
</dbReference>
<keyword evidence="15 17" id="KW-0456">Lyase</keyword>
<keyword evidence="10 17" id="KW-0479">Metal-binding</keyword>
<dbReference type="EMBL" id="CVOQ01000019">
    <property type="protein sequence ID" value="CRI11178.1"/>
    <property type="molecule type" value="Genomic_DNA"/>
</dbReference>
<dbReference type="GO" id="GO:0008652">
    <property type="term" value="P:amino acid biosynthetic process"/>
    <property type="evidence" value="ECO:0007669"/>
    <property type="project" value="UniProtKB-KW"/>
</dbReference>
<evidence type="ECO:0000256" key="16">
    <source>
        <dbReference type="ARBA" id="ARBA00023285"/>
    </source>
</evidence>
<evidence type="ECO:0000256" key="4">
    <source>
        <dbReference type="ARBA" id="ARBA00004661"/>
    </source>
</evidence>
<keyword evidence="12 17" id="KW-0862">Zinc</keyword>
<evidence type="ECO:0000256" key="7">
    <source>
        <dbReference type="ARBA" id="ARBA00017684"/>
    </source>
</evidence>
<evidence type="ECO:0000259" key="18">
    <source>
        <dbReference type="Pfam" id="PF01761"/>
    </source>
</evidence>
<comment type="catalytic activity">
    <reaction evidence="1 17">
        <text>7-phospho-2-dehydro-3-deoxy-D-arabino-heptonate = 3-dehydroquinate + phosphate</text>
        <dbReference type="Rhea" id="RHEA:21968"/>
        <dbReference type="ChEBI" id="CHEBI:32364"/>
        <dbReference type="ChEBI" id="CHEBI:43474"/>
        <dbReference type="ChEBI" id="CHEBI:58394"/>
        <dbReference type="EC" id="4.2.3.4"/>
    </reaction>
</comment>
<dbReference type="InterPro" id="IPR056179">
    <property type="entry name" value="DHQS_C"/>
</dbReference>
<evidence type="ECO:0000256" key="17">
    <source>
        <dbReference type="HAMAP-Rule" id="MF_00110"/>
    </source>
</evidence>
<evidence type="ECO:0000256" key="2">
    <source>
        <dbReference type="ARBA" id="ARBA00001911"/>
    </source>
</evidence>
<dbReference type="HAMAP" id="MF_00110">
    <property type="entry name" value="DHQ_synthase"/>
    <property type="match status" value="1"/>
</dbReference>
<evidence type="ECO:0000256" key="11">
    <source>
        <dbReference type="ARBA" id="ARBA00022741"/>
    </source>
</evidence>
<comment type="subcellular location">
    <subcellularLocation>
        <location evidence="3 17">Cytoplasm</location>
    </subcellularLocation>
</comment>
<keyword evidence="13 17" id="KW-0520">NAD</keyword>
<name>A0A0U1ML89_STAAU</name>
<dbReference type="PATRIC" id="fig|1280.3385.peg.229"/>
<feature type="binding site" evidence="17">
    <location>
        <position position="136"/>
    </location>
    <ligand>
        <name>NAD(+)</name>
        <dbReference type="ChEBI" id="CHEBI:57540"/>
    </ligand>
</feature>
<dbReference type="InterPro" id="IPR050071">
    <property type="entry name" value="Dehydroquinate_synthase"/>
</dbReference>
<dbReference type="RefSeq" id="WP_000776333.1">
    <property type="nucleotide sequence ID" value="NZ_AP024203.1"/>
</dbReference>
<feature type="domain" description="3-dehydroquinate synthase N-terminal" evidence="18">
    <location>
        <begin position="62"/>
        <end position="172"/>
    </location>
</feature>
<evidence type="ECO:0000256" key="1">
    <source>
        <dbReference type="ARBA" id="ARBA00001393"/>
    </source>
</evidence>
<dbReference type="GO" id="GO:0009073">
    <property type="term" value="P:aromatic amino acid family biosynthetic process"/>
    <property type="evidence" value="ECO:0007669"/>
    <property type="project" value="UniProtKB-KW"/>
</dbReference>
<dbReference type="PANTHER" id="PTHR43622">
    <property type="entry name" value="3-DEHYDROQUINATE SYNTHASE"/>
    <property type="match status" value="1"/>
</dbReference>
<dbReference type="InterPro" id="IPR030963">
    <property type="entry name" value="DHQ_synth_fam"/>
</dbReference>
<dbReference type="GO" id="GO:0003856">
    <property type="term" value="F:3-dehydroquinate synthase activity"/>
    <property type="evidence" value="ECO:0007669"/>
    <property type="project" value="UniProtKB-UniRule"/>
</dbReference>
<sequence>MKLQTTYPSNNYPIYVEHGAIKYIGTYLNQFDQSFLLIDEYVNQYFANKFDDILSYENVHKVIIPAGEKTKTFEQYQETLEYILSHHVTRNTAIIAVGGGATGDFAGFVAATLLRGVHFIQVPTTILAHDSSVGGKVGINSKQGKNLIGAFYRPTAVIYDLDFLKTLPFEQILSGYAEVYKHALLNGESATQDIEQHFKDREILQSLNGMDKYIAKGIETKLDIVVADEKEQGVRKFLNLGHTFGHAVEYYHKIPHGHAVMVGIIYQFIVANALFDSKHDINHYIQYLIQLGYPLDTITDLDFETLYQYMLSDKKNDKQGVQMVLIRQFGDIVVQHVDQLTLQHACEQLKTYFK</sequence>
<dbReference type="AlphaFoldDB" id="A0A0U1ML89"/>
<evidence type="ECO:0000256" key="15">
    <source>
        <dbReference type="ARBA" id="ARBA00023239"/>
    </source>
</evidence>
<accession>A0A0U1ML89</accession>